<gene>
    <name evidence="2" type="ORF">EV382_0120</name>
</gene>
<evidence type="ECO:0000313" key="2">
    <source>
        <dbReference type="EMBL" id="RZT76988.1"/>
    </source>
</evidence>
<evidence type="ECO:0000313" key="3">
    <source>
        <dbReference type="Proteomes" id="UP000293781"/>
    </source>
</evidence>
<organism evidence="2 3">
    <name type="scientific">Micromonospora violae</name>
    <dbReference type="NCBI Taxonomy" id="1278207"/>
    <lineage>
        <taxon>Bacteria</taxon>
        <taxon>Bacillati</taxon>
        <taxon>Actinomycetota</taxon>
        <taxon>Actinomycetes</taxon>
        <taxon>Micromonosporales</taxon>
        <taxon>Micromonosporaceae</taxon>
        <taxon>Micromonospora</taxon>
    </lineage>
</organism>
<comment type="caution">
    <text evidence="2">The sequence shown here is derived from an EMBL/GenBank/DDBJ whole genome shotgun (WGS) entry which is preliminary data.</text>
</comment>
<dbReference type="RefSeq" id="WP_208758273.1">
    <property type="nucleotide sequence ID" value="NZ_SHKK01000001.1"/>
</dbReference>
<sequence length="60" mass="6627">METTDRMIWRKPSYSDNNGGACIEVAALGTSITVRDSKDPSGSTLRFTTGAWTSFLRTIR</sequence>
<evidence type="ECO:0000259" key="1">
    <source>
        <dbReference type="Pfam" id="PF04149"/>
    </source>
</evidence>
<feature type="domain" description="DUF397" evidence="1">
    <location>
        <begin position="9"/>
        <end position="60"/>
    </location>
</feature>
<reference evidence="2 3" key="1">
    <citation type="submission" date="2019-02" db="EMBL/GenBank/DDBJ databases">
        <title>Sequencing the genomes of 1000 actinobacteria strains.</title>
        <authorList>
            <person name="Klenk H.-P."/>
        </authorList>
    </citation>
    <scope>NUCLEOTIDE SEQUENCE [LARGE SCALE GENOMIC DNA]</scope>
    <source>
        <strain evidence="2 3">DSM 45888</strain>
    </source>
</reference>
<dbReference type="InterPro" id="IPR007278">
    <property type="entry name" value="DUF397"/>
</dbReference>
<name>A0A4Q7UA51_9ACTN</name>
<keyword evidence="3" id="KW-1185">Reference proteome</keyword>
<protein>
    <submittedName>
        <fullName evidence="2">Uncharacterized protein DUF397</fullName>
    </submittedName>
</protein>
<proteinExistence type="predicted"/>
<dbReference type="AlphaFoldDB" id="A0A4Q7UA51"/>
<dbReference type="Pfam" id="PF04149">
    <property type="entry name" value="DUF397"/>
    <property type="match status" value="1"/>
</dbReference>
<dbReference type="EMBL" id="SHKK01000001">
    <property type="protein sequence ID" value="RZT76988.1"/>
    <property type="molecule type" value="Genomic_DNA"/>
</dbReference>
<dbReference type="Proteomes" id="UP000293781">
    <property type="component" value="Unassembled WGS sequence"/>
</dbReference>
<accession>A0A4Q7UA51</accession>